<dbReference type="GO" id="GO:0006950">
    <property type="term" value="P:response to stress"/>
    <property type="evidence" value="ECO:0007669"/>
    <property type="project" value="TreeGrafter"/>
</dbReference>
<dbReference type="Proteomes" id="UP000326179">
    <property type="component" value="Chromosome"/>
</dbReference>
<dbReference type="PANTHER" id="PTHR33164">
    <property type="entry name" value="TRANSCRIPTIONAL REGULATOR, MARR FAMILY"/>
    <property type="match status" value="1"/>
</dbReference>
<dbReference type="Pfam" id="PF12802">
    <property type="entry name" value="MarR_2"/>
    <property type="match status" value="1"/>
</dbReference>
<dbReference type="GO" id="GO:0003700">
    <property type="term" value="F:DNA-binding transcription factor activity"/>
    <property type="evidence" value="ECO:0007669"/>
    <property type="project" value="InterPro"/>
</dbReference>
<evidence type="ECO:0000313" key="2">
    <source>
        <dbReference type="EMBL" id="QFZ78065.1"/>
    </source>
</evidence>
<dbReference type="PANTHER" id="PTHR33164:SF99">
    <property type="entry name" value="MARR FAMILY REGULATORY PROTEIN"/>
    <property type="match status" value="1"/>
</dbReference>
<dbReference type="EMBL" id="CP045643">
    <property type="protein sequence ID" value="QFZ78065.1"/>
    <property type="molecule type" value="Genomic_DNA"/>
</dbReference>
<dbReference type="InterPro" id="IPR000835">
    <property type="entry name" value="HTH_MarR-typ"/>
</dbReference>
<dbReference type="RefSeq" id="WP_153292245.1">
    <property type="nucleotide sequence ID" value="NZ_CP045643.1"/>
</dbReference>
<name>A0A5Q0LLJ9_9ACTN</name>
<feature type="domain" description="HTH marR-type" evidence="1">
    <location>
        <begin position="11"/>
        <end position="147"/>
    </location>
</feature>
<gene>
    <name evidence="2" type="ORF">GFH48_36505</name>
</gene>
<dbReference type="SUPFAM" id="SSF46785">
    <property type="entry name" value="Winged helix' DNA-binding domain"/>
    <property type="match status" value="1"/>
</dbReference>
<dbReference type="InterPro" id="IPR039422">
    <property type="entry name" value="MarR/SlyA-like"/>
</dbReference>
<dbReference type="AlphaFoldDB" id="A0A5Q0LLJ9"/>
<keyword evidence="3" id="KW-1185">Reference proteome</keyword>
<dbReference type="SMART" id="SM00347">
    <property type="entry name" value="HTH_MARR"/>
    <property type="match status" value="1"/>
</dbReference>
<dbReference type="PROSITE" id="PS50995">
    <property type="entry name" value="HTH_MARR_2"/>
    <property type="match status" value="1"/>
</dbReference>
<dbReference type="KEGG" id="sfy:GFH48_36505"/>
<dbReference type="InterPro" id="IPR036390">
    <property type="entry name" value="WH_DNA-bd_sf"/>
</dbReference>
<evidence type="ECO:0000313" key="3">
    <source>
        <dbReference type="Proteomes" id="UP000326179"/>
    </source>
</evidence>
<dbReference type="InterPro" id="IPR036388">
    <property type="entry name" value="WH-like_DNA-bd_sf"/>
</dbReference>
<protein>
    <submittedName>
        <fullName evidence="2">MarR family transcriptional regulator</fullName>
    </submittedName>
</protein>
<evidence type="ECO:0000259" key="1">
    <source>
        <dbReference type="PROSITE" id="PS50995"/>
    </source>
</evidence>
<sequence length="157" mass="17904">MDEPRWLDDREQRAWRGLMKMQAGLSEYIERRLRTHSGLSTADYQVLAHLSEAPEGRLRSFALGDALQWEKSRLSQHLTRMQNRNLIRRERCATDQRGAVVVITEQGRTLIEAAAPLHVADVRNALIDHVTPAQMDLLIELGDQVDARLAMIDQKPG</sequence>
<dbReference type="Gene3D" id="1.10.10.10">
    <property type="entry name" value="Winged helix-like DNA-binding domain superfamily/Winged helix DNA-binding domain"/>
    <property type="match status" value="1"/>
</dbReference>
<proteinExistence type="predicted"/>
<organism evidence="2 3">
    <name type="scientific">Streptomyces fagopyri</name>
    <dbReference type="NCBI Taxonomy" id="2662397"/>
    <lineage>
        <taxon>Bacteria</taxon>
        <taxon>Bacillati</taxon>
        <taxon>Actinomycetota</taxon>
        <taxon>Actinomycetes</taxon>
        <taxon>Kitasatosporales</taxon>
        <taxon>Streptomycetaceae</taxon>
        <taxon>Streptomyces</taxon>
    </lineage>
</organism>
<reference evidence="2 3" key="1">
    <citation type="submission" date="2019-10" db="EMBL/GenBank/DDBJ databases">
        <title>A novel species.</title>
        <authorList>
            <person name="Gao J."/>
        </authorList>
    </citation>
    <scope>NUCLEOTIDE SEQUENCE [LARGE SCALE GENOMIC DNA]</scope>
    <source>
        <strain evidence="2 3">QMT-28</strain>
    </source>
</reference>
<accession>A0A5Q0LLJ9</accession>